<protein>
    <submittedName>
        <fullName evidence="2">Uncharacterized protein</fullName>
    </submittedName>
</protein>
<feature type="compositionally biased region" description="Basic residues" evidence="1">
    <location>
        <begin position="127"/>
        <end position="138"/>
    </location>
</feature>
<feature type="compositionally biased region" description="Basic and acidic residues" evidence="1">
    <location>
        <begin position="639"/>
        <end position="658"/>
    </location>
</feature>
<feature type="region of interest" description="Disordered" evidence="1">
    <location>
        <begin position="55"/>
        <end position="75"/>
    </location>
</feature>
<reference evidence="2" key="2">
    <citation type="submission" date="2023-06" db="EMBL/GenBank/DDBJ databases">
        <authorList>
            <consortium name="Lawrence Berkeley National Laboratory"/>
            <person name="Haridas S."/>
            <person name="Hensen N."/>
            <person name="Bonometti L."/>
            <person name="Westerberg I."/>
            <person name="Brannstrom I.O."/>
            <person name="Guillou S."/>
            <person name="Cros-Aarteil S."/>
            <person name="Calhoun S."/>
            <person name="Kuo A."/>
            <person name="Mondo S."/>
            <person name="Pangilinan J."/>
            <person name="Riley R."/>
            <person name="Labutti K."/>
            <person name="Andreopoulos B."/>
            <person name="Lipzen A."/>
            <person name="Chen C."/>
            <person name="Yanf M."/>
            <person name="Daum C."/>
            <person name="Ng V."/>
            <person name="Clum A."/>
            <person name="Steindorff A."/>
            <person name="Ohm R."/>
            <person name="Martin F."/>
            <person name="Silar P."/>
            <person name="Natvig D."/>
            <person name="Lalanne C."/>
            <person name="Gautier V."/>
            <person name="Ament-Velasquez S.L."/>
            <person name="Kruys A."/>
            <person name="Hutchinson M.I."/>
            <person name="Powell A.J."/>
            <person name="Barry K."/>
            <person name="Miller A.N."/>
            <person name="Grigoriev I.V."/>
            <person name="Debuchy R."/>
            <person name="Gladieux P."/>
            <person name="Thoren M.H."/>
            <person name="Johannesson H."/>
        </authorList>
    </citation>
    <scope>NUCLEOTIDE SEQUENCE</scope>
    <source>
        <strain evidence="2">SMH4131-1</strain>
    </source>
</reference>
<comment type="caution">
    <text evidence="2">The sequence shown here is derived from an EMBL/GenBank/DDBJ whole genome shotgun (WGS) entry which is preliminary data.</text>
</comment>
<name>A0AAE0MIK3_9PEZI</name>
<evidence type="ECO:0000313" key="3">
    <source>
        <dbReference type="Proteomes" id="UP001286456"/>
    </source>
</evidence>
<evidence type="ECO:0000313" key="2">
    <source>
        <dbReference type="EMBL" id="KAK3332988.1"/>
    </source>
</evidence>
<feature type="region of interest" description="Disordered" evidence="1">
    <location>
        <begin position="637"/>
        <end position="658"/>
    </location>
</feature>
<accession>A0AAE0MIK3</accession>
<keyword evidence="3" id="KW-1185">Reference proteome</keyword>
<dbReference type="Proteomes" id="UP001286456">
    <property type="component" value="Unassembled WGS sequence"/>
</dbReference>
<feature type="region of interest" description="Disordered" evidence="1">
    <location>
        <begin position="464"/>
        <end position="613"/>
    </location>
</feature>
<reference evidence="2" key="1">
    <citation type="journal article" date="2023" name="Mol. Phylogenet. Evol.">
        <title>Genome-scale phylogeny and comparative genomics of the fungal order Sordariales.</title>
        <authorList>
            <person name="Hensen N."/>
            <person name="Bonometti L."/>
            <person name="Westerberg I."/>
            <person name="Brannstrom I.O."/>
            <person name="Guillou S."/>
            <person name="Cros-Aarteil S."/>
            <person name="Calhoun S."/>
            <person name="Haridas S."/>
            <person name="Kuo A."/>
            <person name="Mondo S."/>
            <person name="Pangilinan J."/>
            <person name="Riley R."/>
            <person name="LaButti K."/>
            <person name="Andreopoulos B."/>
            <person name="Lipzen A."/>
            <person name="Chen C."/>
            <person name="Yan M."/>
            <person name="Daum C."/>
            <person name="Ng V."/>
            <person name="Clum A."/>
            <person name="Steindorff A."/>
            <person name="Ohm R.A."/>
            <person name="Martin F."/>
            <person name="Silar P."/>
            <person name="Natvig D.O."/>
            <person name="Lalanne C."/>
            <person name="Gautier V."/>
            <person name="Ament-Velasquez S.L."/>
            <person name="Kruys A."/>
            <person name="Hutchinson M.I."/>
            <person name="Powell A.J."/>
            <person name="Barry K."/>
            <person name="Miller A.N."/>
            <person name="Grigoriev I.V."/>
            <person name="Debuchy R."/>
            <person name="Gladieux P."/>
            <person name="Hiltunen Thoren M."/>
            <person name="Johannesson H."/>
        </authorList>
    </citation>
    <scope>NUCLEOTIDE SEQUENCE</scope>
    <source>
        <strain evidence="2">SMH4131-1</strain>
    </source>
</reference>
<proteinExistence type="predicted"/>
<dbReference type="EMBL" id="JAUEPO010000002">
    <property type="protein sequence ID" value="KAK3332988.1"/>
    <property type="molecule type" value="Genomic_DNA"/>
</dbReference>
<gene>
    <name evidence="2" type="ORF">B0T19DRAFT_416894</name>
</gene>
<feature type="compositionally biased region" description="Basic residues" evidence="1">
    <location>
        <begin position="488"/>
        <end position="501"/>
    </location>
</feature>
<dbReference type="AlphaFoldDB" id="A0AAE0MIK3"/>
<organism evidence="2 3">
    <name type="scientific">Cercophora scortea</name>
    <dbReference type="NCBI Taxonomy" id="314031"/>
    <lineage>
        <taxon>Eukaryota</taxon>
        <taxon>Fungi</taxon>
        <taxon>Dikarya</taxon>
        <taxon>Ascomycota</taxon>
        <taxon>Pezizomycotina</taxon>
        <taxon>Sordariomycetes</taxon>
        <taxon>Sordariomycetidae</taxon>
        <taxon>Sordariales</taxon>
        <taxon>Lasiosphaeriaceae</taxon>
        <taxon>Cercophora</taxon>
    </lineage>
</organism>
<feature type="compositionally biased region" description="Acidic residues" evidence="1">
    <location>
        <begin position="469"/>
        <end position="480"/>
    </location>
</feature>
<feature type="region of interest" description="Disordered" evidence="1">
    <location>
        <begin position="90"/>
        <end position="182"/>
    </location>
</feature>
<feature type="compositionally biased region" description="Basic and acidic residues" evidence="1">
    <location>
        <begin position="502"/>
        <end position="512"/>
    </location>
</feature>
<feature type="compositionally biased region" description="Basic and acidic residues" evidence="1">
    <location>
        <begin position="545"/>
        <end position="572"/>
    </location>
</feature>
<feature type="region of interest" description="Disordered" evidence="1">
    <location>
        <begin position="397"/>
        <end position="416"/>
    </location>
</feature>
<evidence type="ECO:0000256" key="1">
    <source>
        <dbReference type="SAM" id="MobiDB-lite"/>
    </source>
</evidence>
<sequence length="658" mass="72995">MPTTEIITIINNSGKIISTGKHLVNIFKDAKATYKERKSALKAERIGIQRAKTFDVAPRSHYQPHRGHPDDRYDDEYTYYEDERDHHVGAIDQQHRRALRNGSEAGSRASRRRSHDDDNDDRVSHASSRHSHRSRRSHRPDEPRSSSRPRTLLTADNLKTHSEVSATPPSAAPKPYRSPYAETAPHDMQLSRPALVHAATMPTPSTFTAQPPAASRSQTSLVVAPKKKKSIDMHLAYGNIPPDLASREDLEALHDDDTNKNGEEEEPEPQEAEALTLIDRIEGMLDEAHCIQHTASSMIANLQENPQAAAAVALTLAELSTLLGKMSPAFLGFLKGGSPAIFALLASPQFLIGTSIALGVTVVMFGGWKIVKKIAEGNNREREKPFEMAIMSGANGDAAAPPAALPPPPPEQVKSEASYEEALVLEEELSTIESWRRGISPSFVGEEADVELMSPEADRALRKKYRGDEEGESDDDEVVPDDSISRIGRSHRSHRRRHHHHRDAETEIPERKSSKHYNLKTKDGAAASEVAESVRSHRSHRSSSSRKERDEAASEVSHRSSSSRKDRDREDGASSEVSHRSHRSTASSSASRSSKRTSTRIGLKVIEDGDEEEGAEAVVTKTKEKKVNMLKQLFKKKKKEGDEKEREKERERAVSVLV</sequence>